<dbReference type="Proteomes" id="UP000887540">
    <property type="component" value="Unplaced"/>
</dbReference>
<reference evidence="2" key="1">
    <citation type="submission" date="2022-11" db="UniProtKB">
        <authorList>
            <consortium name="WormBaseParasite"/>
        </authorList>
    </citation>
    <scope>IDENTIFICATION</scope>
</reference>
<proteinExistence type="predicted"/>
<protein>
    <submittedName>
        <fullName evidence="2">Uncharacterized protein</fullName>
    </submittedName>
</protein>
<evidence type="ECO:0000313" key="1">
    <source>
        <dbReference type="Proteomes" id="UP000887540"/>
    </source>
</evidence>
<name>A0A914EAU0_9BILA</name>
<sequence>MLHSNNFMPDTGTPMIVKQEIKESVENNTVVKLEPPESMPEVSAIKLEPYSEIEHDLLSHEIHHKKFGKDSKSRFQVKEEPLELEQEMVYPLCVRRT</sequence>
<keyword evidence="1" id="KW-1185">Reference proteome</keyword>
<dbReference type="AlphaFoldDB" id="A0A914EAU0"/>
<evidence type="ECO:0000313" key="2">
    <source>
        <dbReference type="WBParaSite" id="ACRNAN_scaffold652.g13674.t1"/>
    </source>
</evidence>
<accession>A0A914EAU0</accession>
<dbReference type="WBParaSite" id="ACRNAN_scaffold652.g13674.t1">
    <property type="protein sequence ID" value="ACRNAN_scaffold652.g13674.t1"/>
    <property type="gene ID" value="ACRNAN_scaffold652.g13674"/>
</dbReference>
<organism evidence="1 2">
    <name type="scientific">Acrobeloides nanus</name>
    <dbReference type="NCBI Taxonomy" id="290746"/>
    <lineage>
        <taxon>Eukaryota</taxon>
        <taxon>Metazoa</taxon>
        <taxon>Ecdysozoa</taxon>
        <taxon>Nematoda</taxon>
        <taxon>Chromadorea</taxon>
        <taxon>Rhabditida</taxon>
        <taxon>Tylenchina</taxon>
        <taxon>Cephalobomorpha</taxon>
        <taxon>Cephaloboidea</taxon>
        <taxon>Cephalobidae</taxon>
        <taxon>Acrobeloides</taxon>
    </lineage>
</organism>